<evidence type="ECO:0000313" key="7">
    <source>
        <dbReference type="Proteomes" id="UP000580051"/>
    </source>
</evidence>
<dbReference type="InterPro" id="IPR009019">
    <property type="entry name" value="KH_sf_prok-type"/>
</dbReference>
<dbReference type="EMBL" id="BLSC01000058">
    <property type="protein sequence ID" value="GFP37187.1"/>
    <property type="molecule type" value="Genomic_DNA"/>
</dbReference>
<protein>
    <recommendedName>
        <fullName evidence="3">RNA-binding protein KhpA</fullName>
    </recommendedName>
    <alternativeName>
        <fullName evidence="3">KH-domain protein A</fullName>
    </alternativeName>
</protein>
<keyword evidence="2 3" id="KW-0694">RNA-binding</keyword>
<sequence>MKELLVHLAKALVDKPDEVEVMTTTEEDGTIIYQLKVASDDIGKVIGKKGRIANALRVIIGASATKEGKVARVQILD</sequence>
<evidence type="ECO:0000256" key="3">
    <source>
        <dbReference type="HAMAP-Rule" id="MF_00088"/>
    </source>
</evidence>
<accession>A0A6V8NSY4</accession>
<dbReference type="EMBL" id="BLRV01000063">
    <property type="protein sequence ID" value="GFP21566.1"/>
    <property type="molecule type" value="Genomic_DNA"/>
</dbReference>
<dbReference type="PANTHER" id="PTHR34654:SF1">
    <property type="entry name" value="RNA-BINDING PROTEIN KHPA"/>
    <property type="match status" value="1"/>
</dbReference>
<comment type="similarity">
    <text evidence="3">Belongs to the KhpA RNA-binding protein family.</text>
</comment>
<keyword evidence="1 3" id="KW-0963">Cytoplasm</keyword>
<name>A0A6V8NSY4_9ACTN</name>
<dbReference type="InterPro" id="IPR020627">
    <property type="entry name" value="KhpA"/>
</dbReference>
<dbReference type="GO" id="GO:0005737">
    <property type="term" value="C:cytoplasm"/>
    <property type="evidence" value="ECO:0007669"/>
    <property type="project" value="UniProtKB-SubCell"/>
</dbReference>
<comment type="subcellular location">
    <subcellularLocation>
        <location evidence="3">Cytoplasm</location>
    </subcellularLocation>
</comment>
<comment type="caution">
    <text evidence="4">The sequence shown here is derived from an EMBL/GenBank/DDBJ whole genome shotgun (WGS) entry which is preliminary data.</text>
</comment>
<dbReference type="SUPFAM" id="SSF54814">
    <property type="entry name" value="Prokaryotic type KH domain (KH-domain type II)"/>
    <property type="match status" value="1"/>
</dbReference>
<reference evidence="6 7" key="1">
    <citation type="journal article" date="2020" name="Front. Microbiol.">
        <title>Single-cell genomics of novel Actinobacteria with the Wood-Ljungdahl pathway discovered in a serpentinizing system.</title>
        <authorList>
            <person name="Merino N."/>
            <person name="Kawai M."/>
            <person name="Boyd E.S."/>
            <person name="Colman D.R."/>
            <person name="McGlynn S.E."/>
            <person name="Nealson K.H."/>
            <person name="Kurokawa K."/>
            <person name="Hongoh Y."/>
        </authorList>
    </citation>
    <scope>NUCLEOTIDE SEQUENCE [LARGE SCALE GENOMIC DNA]</scope>
    <source>
        <strain evidence="4 7">S06</strain>
        <strain evidence="5 6">S44</strain>
    </source>
</reference>
<dbReference type="HAMAP" id="MF_00088">
    <property type="entry name" value="KhpA"/>
    <property type="match status" value="1"/>
</dbReference>
<dbReference type="Proteomes" id="UP000561271">
    <property type="component" value="Unassembled WGS sequence"/>
</dbReference>
<dbReference type="Proteomes" id="UP000580051">
    <property type="component" value="Unassembled WGS sequence"/>
</dbReference>
<dbReference type="Gene3D" id="3.30.300.20">
    <property type="match status" value="1"/>
</dbReference>
<comment type="function">
    <text evidence="3">A probable RNA-binding protein.</text>
</comment>
<proteinExistence type="inferred from homology"/>
<dbReference type="Pfam" id="PF13083">
    <property type="entry name" value="KH_KhpA-B"/>
    <property type="match status" value="1"/>
</dbReference>
<dbReference type="GO" id="GO:0003723">
    <property type="term" value="F:RNA binding"/>
    <property type="evidence" value="ECO:0007669"/>
    <property type="project" value="UniProtKB-UniRule"/>
</dbReference>
<evidence type="ECO:0000313" key="5">
    <source>
        <dbReference type="EMBL" id="GFP37187.1"/>
    </source>
</evidence>
<dbReference type="InterPro" id="IPR015946">
    <property type="entry name" value="KH_dom-like_a/b"/>
</dbReference>
<dbReference type="AlphaFoldDB" id="A0A6V8NSY4"/>
<dbReference type="PANTHER" id="PTHR34654">
    <property type="entry name" value="UPF0109 PROTEIN SCO5592"/>
    <property type="match status" value="1"/>
</dbReference>
<gene>
    <name evidence="3" type="primary">khpA</name>
    <name evidence="4" type="ORF">HKBW3S06_00793</name>
    <name evidence="5" type="ORF">HKBW3S44_00867</name>
</gene>
<dbReference type="RefSeq" id="WP_258190450.1">
    <property type="nucleotide sequence ID" value="NZ_BLRZ01000026.1"/>
</dbReference>
<dbReference type="CDD" id="cd22533">
    <property type="entry name" value="KH-II_YlqC-like"/>
    <property type="match status" value="1"/>
</dbReference>
<organism evidence="4 7">
    <name type="scientific">Candidatus Hakubella thermalkaliphila</name>
    <dbReference type="NCBI Taxonomy" id="2754717"/>
    <lineage>
        <taxon>Bacteria</taxon>
        <taxon>Bacillati</taxon>
        <taxon>Actinomycetota</taxon>
        <taxon>Actinomycetota incertae sedis</taxon>
        <taxon>Candidatus Hakubellales</taxon>
        <taxon>Candidatus Hakubellaceae</taxon>
        <taxon>Candidatus Hakubella</taxon>
    </lineage>
</organism>
<evidence type="ECO:0000256" key="1">
    <source>
        <dbReference type="ARBA" id="ARBA00022490"/>
    </source>
</evidence>
<dbReference type="PROSITE" id="PS50084">
    <property type="entry name" value="KH_TYPE_1"/>
    <property type="match status" value="1"/>
</dbReference>
<evidence type="ECO:0000256" key="2">
    <source>
        <dbReference type="ARBA" id="ARBA00022884"/>
    </source>
</evidence>
<evidence type="ECO:0000313" key="4">
    <source>
        <dbReference type="EMBL" id="GFP21566.1"/>
    </source>
</evidence>
<evidence type="ECO:0000313" key="6">
    <source>
        <dbReference type="Proteomes" id="UP000561271"/>
    </source>
</evidence>